<dbReference type="Proteomes" id="UP000828390">
    <property type="component" value="Unassembled WGS sequence"/>
</dbReference>
<name>A0A9D4LRK6_DREPO</name>
<comment type="caution">
    <text evidence="2">The sequence shown here is derived from an EMBL/GenBank/DDBJ whole genome shotgun (WGS) entry which is preliminary data.</text>
</comment>
<evidence type="ECO:0000313" key="2">
    <source>
        <dbReference type="EMBL" id="KAH3862746.1"/>
    </source>
</evidence>
<feature type="region of interest" description="Disordered" evidence="1">
    <location>
        <begin position="1"/>
        <end position="20"/>
    </location>
</feature>
<dbReference type="EMBL" id="JAIWYP010000002">
    <property type="protein sequence ID" value="KAH3862746.1"/>
    <property type="molecule type" value="Genomic_DNA"/>
</dbReference>
<evidence type="ECO:0000256" key="1">
    <source>
        <dbReference type="SAM" id="MobiDB-lite"/>
    </source>
</evidence>
<sequence length="52" mass="5680">MLLVTKTHHQFGEEPSVDPTQAGEISQVCSCIIAWHAACMHEAALEGIEVLF</sequence>
<accession>A0A9D4LRK6</accession>
<reference evidence="2" key="1">
    <citation type="journal article" date="2019" name="bioRxiv">
        <title>The Genome of the Zebra Mussel, Dreissena polymorpha: A Resource for Invasive Species Research.</title>
        <authorList>
            <person name="McCartney M.A."/>
            <person name="Auch B."/>
            <person name="Kono T."/>
            <person name="Mallez S."/>
            <person name="Zhang Y."/>
            <person name="Obille A."/>
            <person name="Becker A."/>
            <person name="Abrahante J.E."/>
            <person name="Garbe J."/>
            <person name="Badalamenti J.P."/>
            <person name="Herman A."/>
            <person name="Mangelson H."/>
            <person name="Liachko I."/>
            <person name="Sullivan S."/>
            <person name="Sone E.D."/>
            <person name="Koren S."/>
            <person name="Silverstein K.A.T."/>
            <person name="Beckman K.B."/>
            <person name="Gohl D.M."/>
        </authorList>
    </citation>
    <scope>NUCLEOTIDE SEQUENCE</scope>
    <source>
        <strain evidence="2">Duluth1</strain>
        <tissue evidence="2">Whole animal</tissue>
    </source>
</reference>
<keyword evidence="3" id="KW-1185">Reference proteome</keyword>
<protein>
    <submittedName>
        <fullName evidence="2">Uncharacterized protein</fullName>
    </submittedName>
</protein>
<dbReference type="AlphaFoldDB" id="A0A9D4LRK6"/>
<proteinExistence type="predicted"/>
<gene>
    <name evidence="2" type="ORF">DPMN_025719</name>
</gene>
<organism evidence="2 3">
    <name type="scientific">Dreissena polymorpha</name>
    <name type="common">Zebra mussel</name>
    <name type="synonym">Mytilus polymorpha</name>
    <dbReference type="NCBI Taxonomy" id="45954"/>
    <lineage>
        <taxon>Eukaryota</taxon>
        <taxon>Metazoa</taxon>
        <taxon>Spiralia</taxon>
        <taxon>Lophotrochozoa</taxon>
        <taxon>Mollusca</taxon>
        <taxon>Bivalvia</taxon>
        <taxon>Autobranchia</taxon>
        <taxon>Heteroconchia</taxon>
        <taxon>Euheterodonta</taxon>
        <taxon>Imparidentia</taxon>
        <taxon>Neoheterodontei</taxon>
        <taxon>Myida</taxon>
        <taxon>Dreissenoidea</taxon>
        <taxon>Dreissenidae</taxon>
        <taxon>Dreissena</taxon>
    </lineage>
</organism>
<reference evidence="2" key="2">
    <citation type="submission" date="2020-11" db="EMBL/GenBank/DDBJ databases">
        <authorList>
            <person name="McCartney M.A."/>
            <person name="Auch B."/>
            <person name="Kono T."/>
            <person name="Mallez S."/>
            <person name="Becker A."/>
            <person name="Gohl D.M."/>
            <person name="Silverstein K.A.T."/>
            <person name="Koren S."/>
            <person name="Bechman K.B."/>
            <person name="Herman A."/>
            <person name="Abrahante J.E."/>
            <person name="Garbe J."/>
        </authorList>
    </citation>
    <scope>NUCLEOTIDE SEQUENCE</scope>
    <source>
        <strain evidence="2">Duluth1</strain>
        <tissue evidence="2">Whole animal</tissue>
    </source>
</reference>
<evidence type="ECO:0000313" key="3">
    <source>
        <dbReference type="Proteomes" id="UP000828390"/>
    </source>
</evidence>